<evidence type="ECO:0000256" key="4">
    <source>
        <dbReference type="ARBA" id="ARBA00022723"/>
    </source>
</evidence>
<name>A0A1G7SBS5_9ACTN</name>
<dbReference type="OrthoDB" id="289202at2"/>
<dbReference type="GO" id="GO:0046872">
    <property type="term" value="F:metal ion binding"/>
    <property type="evidence" value="ECO:0007669"/>
    <property type="project" value="UniProtKB-KW"/>
</dbReference>
<organism evidence="12 13">
    <name type="scientific">Klenkia brasiliensis</name>
    <dbReference type="NCBI Taxonomy" id="333142"/>
    <lineage>
        <taxon>Bacteria</taxon>
        <taxon>Bacillati</taxon>
        <taxon>Actinomycetota</taxon>
        <taxon>Actinomycetes</taxon>
        <taxon>Geodermatophilales</taxon>
        <taxon>Geodermatophilaceae</taxon>
        <taxon>Klenkia</taxon>
    </lineage>
</organism>
<dbReference type="Gene3D" id="3.50.50.60">
    <property type="entry name" value="FAD/NAD(P)-binding domain"/>
    <property type="match status" value="1"/>
</dbReference>
<evidence type="ECO:0000256" key="3">
    <source>
        <dbReference type="ARBA" id="ARBA00022630"/>
    </source>
</evidence>
<evidence type="ECO:0000256" key="10">
    <source>
        <dbReference type="ARBA" id="ARBA00047776"/>
    </source>
</evidence>
<dbReference type="Proteomes" id="UP000198863">
    <property type="component" value="Unassembled WGS sequence"/>
</dbReference>
<keyword evidence="8" id="KW-0408">Iron</keyword>
<dbReference type="Gene3D" id="3.30.70.20">
    <property type="match status" value="1"/>
</dbReference>
<feature type="domain" description="4Fe-4S ferredoxin-type" evidence="11">
    <location>
        <begin position="37"/>
        <end position="66"/>
    </location>
</feature>
<dbReference type="PANTHER" id="PTHR48467">
    <property type="entry name" value="GLUTAMATE SYNTHASE 1 [NADH], CHLOROPLASTIC-LIKE"/>
    <property type="match status" value="1"/>
</dbReference>
<keyword evidence="13" id="KW-1185">Reference proteome</keyword>
<protein>
    <recommendedName>
        <fullName evidence="2">ferredoxin--NADP(+) reductase</fullName>
        <ecNumber evidence="2">1.18.1.2</ecNumber>
    </recommendedName>
</protein>
<dbReference type="PROSITE" id="PS00198">
    <property type="entry name" value="4FE4S_FER_1"/>
    <property type="match status" value="1"/>
</dbReference>
<comment type="catalytic activity">
    <reaction evidence="10">
        <text>2 reduced [2Fe-2S]-[ferredoxin] + NADP(+) + H(+) = 2 oxidized [2Fe-2S]-[ferredoxin] + NADPH</text>
        <dbReference type="Rhea" id="RHEA:20125"/>
        <dbReference type="Rhea" id="RHEA-COMP:10000"/>
        <dbReference type="Rhea" id="RHEA-COMP:10001"/>
        <dbReference type="ChEBI" id="CHEBI:15378"/>
        <dbReference type="ChEBI" id="CHEBI:33737"/>
        <dbReference type="ChEBI" id="CHEBI:33738"/>
        <dbReference type="ChEBI" id="CHEBI:57783"/>
        <dbReference type="ChEBI" id="CHEBI:58349"/>
        <dbReference type="EC" id="1.18.1.2"/>
    </reaction>
</comment>
<evidence type="ECO:0000313" key="12">
    <source>
        <dbReference type="EMBL" id="SDG20515.1"/>
    </source>
</evidence>
<dbReference type="InterPro" id="IPR036188">
    <property type="entry name" value="FAD/NAD-bd_sf"/>
</dbReference>
<proteinExistence type="predicted"/>
<dbReference type="RefSeq" id="WP_091061998.1">
    <property type="nucleotide sequence ID" value="NZ_FNCF01000003.1"/>
</dbReference>
<reference evidence="13" key="1">
    <citation type="submission" date="2016-10" db="EMBL/GenBank/DDBJ databases">
        <authorList>
            <person name="Varghese N."/>
            <person name="Submissions S."/>
        </authorList>
    </citation>
    <scope>NUCLEOTIDE SEQUENCE [LARGE SCALE GENOMIC DNA]</scope>
    <source>
        <strain evidence="13">DSM 44526</strain>
    </source>
</reference>
<keyword evidence="3" id="KW-0285">Flavoprotein</keyword>
<sequence length="556" mass="59838">MTFVITQACCDDASCVPVCPVQCIHPRPGDPEFTTTEQLYIDPSTCIDCGNCAFACPVEAIVHEADLSPSEAEFRAINADYFTAHPLKDVQPLPIERRRLPQPHQNIKVAIVGAGPSALYAAGQLSEIPGVSVTIVEKTPMAHGLVRTGVAPDHDQTKLIGDTFDRVLRRPNVTSFLNVEVGRDISLEELQQHHHAVIWAAGASEDRRLGIPGEGLAGSVTAREFTSWYNGHPDYAEHEFNLSGPTAVVIGNGNVALDAARLLTQPTSLLSKTSISDRALASMRTSGIEEVIVIGRRGPADAAYSTAELLALSHLPQVDLVTNPADFLDPEHKPTTSRIVQAADFARRRAILLQAAQRTGAAPRRIVMRYRLTPARLIGERAVSEIVLSHPDGTSESIKTSLVISAIGFRGRAVTGMPFDHAASIIPNDRGRVVDAKTGLPLPGLYCTGWIKRGPTGVIGTNRSDAAETIASLLSDIDGPGLPTPVQDPAQLAQLLEQRQPDRVTAEGWWRINEAERSAGRAAGRPRVKLLTTADLLRVAAQNNETSAAVLPDERR</sequence>
<dbReference type="GO" id="GO:0051536">
    <property type="term" value="F:iron-sulfur cluster binding"/>
    <property type="evidence" value="ECO:0007669"/>
    <property type="project" value="UniProtKB-KW"/>
</dbReference>
<dbReference type="InterPro" id="IPR023753">
    <property type="entry name" value="FAD/NAD-binding_dom"/>
</dbReference>
<dbReference type="PANTHER" id="PTHR48467:SF1">
    <property type="entry name" value="GLUTAMATE SYNTHASE 1 [NADH], CHLOROPLASTIC-LIKE"/>
    <property type="match status" value="1"/>
</dbReference>
<dbReference type="EMBL" id="FNCF01000003">
    <property type="protein sequence ID" value="SDG20515.1"/>
    <property type="molecule type" value="Genomic_DNA"/>
</dbReference>
<dbReference type="SUPFAM" id="SSF54862">
    <property type="entry name" value="4Fe-4S ferredoxins"/>
    <property type="match status" value="1"/>
</dbReference>
<dbReference type="GO" id="GO:0004324">
    <property type="term" value="F:ferredoxin-NADP+ reductase activity"/>
    <property type="evidence" value="ECO:0007669"/>
    <property type="project" value="UniProtKB-EC"/>
</dbReference>
<comment type="cofactor">
    <cofactor evidence="1">
        <name>FAD</name>
        <dbReference type="ChEBI" id="CHEBI:57692"/>
    </cofactor>
</comment>
<evidence type="ECO:0000313" key="13">
    <source>
        <dbReference type="Proteomes" id="UP000198863"/>
    </source>
</evidence>
<dbReference type="SUPFAM" id="SSF51971">
    <property type="entry name" value="Nucleotide-binding domain"/>
    <property type="match status" value="1"/>
</dbReference>
<dbReference type="AlphaFoldDB" id="A0A1G7SBS5"/>
<keyword evidence="4" id="KW-0479">Metal-binding</keyword>
<evidence type="ECO:0000256" key="7">
    <source>
        <dbReference type="ARBA" id="ARBA00023002"/>
    </source>
</evidence>
<evidence type="ECO:0000256" key="9">
    <source>
        <dbReference type="ARBA" id="ARBA00023014"/>
    </source>
</evidence>
<dbReference type="InterPro" id="IPR017896">
    <property type="entry name" value="4Fe4S_Fe-S-bd"/>
</dbReference>
<gene>
    <name evidence="12" type="ORF">SAMN05660324_1961</name>
</gene>
<evidence type="ECO:0000256" key="2">
    <source>
        <dbReference type="ARBA" id="ARBA00013223"/>
    </source>
</evidence>
<accession>A0A1G7SBS5</accession>
<evidence type="ECO:0000259" key="11">
    <source>
        <dbReference type="PROSITE" id="PS51379"/>
    </source>
</evidence>
<dbReference type="InterPro" id="IPR017900">
    <property type="entry name" value="4Fe4S_Fe_S_CS"/>
</dbReference>
<evidence type="ECO:0000256" key="6">
    <source>
        <dbReference type="ARBA" id="ARBA00022857"/>
    </source>
</evidence>
<evidence type="ECO:0000256" key="1">
    <source>
        <dbReference type="ARBA" id="ARBA00001974"/>
    </source>
</evidence>
<keyword evidence="6" id="KW-0521">NADP</keyword>
<dbReference type="Pfam" id="PF00037">
    <property type="entry name" value="Fer4"/>
    <property type="match status" value="1"/>
</dbReference>
<dbReference type="InterPro" id="IPR055275">
    <property type="entry name" value="Ferredox_Rdtase"/>
</dbReference>
<dbReference type="PROSITE" id="PS51379">
    <property type="entry name" value="4FE4S_FER_2"/>
    <property type="match status" value="1"/>
</dbReference>
<keyword evidence="9" id="KW-0411">Iron-sulfur</keyword>
<evidence type="ECO:0000256" key="8">
    <source>
        <dbReference type="ARBA" id="ARBA00023004"/>
    </source>
</evidence>
<dbReference type="PRINTS" id="PR00419">
    <property type="entry name" value="ADXRDTASE"/>
</dbReference>
<dbReference type="EC" id="1.18.1.2" evidence="2"/>
<evidence type="ECO:0000256" key="5">
    <source>
        <dbReference type="ARBA" id="ARBA00022827"/>
    </source>
</evidence>
<keyword evidence="5" id="KW-0274">FAD</keyword>
<dbReference type="Pfam" id="PF07992">
    <property type="entry name" value="Pyr_redox_2"/>
    <property type="match status" value="1"/>
</dbReference>
<keyword evidence="7" id="KW-0560">Oxidoreductase</keyword>
<dbReference type="Gene3D" id="3.40.50.720">
    <property type="entry name" value="NAD(P)-binding Rossmann-like Domain"/>
    <property type="match status" value="1"/>
</dbReference>